<dbReference type="OrthoDB" id="2130629at2759"/>
<name>A0A3A2ZH95_9EURO</name>
<dbReference type="PANTHER" id="PTHR42718:SF27">
    <property type="entry name" value="TRANSPORTER, PUTATIVE-RELATED"/>
    <property type="match status" value="1"/>
</dbReference>
<comment type="caution">
    <text evidence="7">The sequence shown here is derived from an EMBL/GenBank/DDBJ whole genome shotgun (WGS) entry which is preliminary data.</text>
</comment>
<feature type="transmembrane region" description="Helical" evidence="5">
    <location>
        <begin position="107"/>
        <end position="127"/>
    </location>
</feature>
<sequence length="138" mass="14702">MTTIPCVIASVLMAVAELRWSYWTCAFIANFLNPIGADGIFTVSNLLITSMFPPKTQGVAGGVFNTISQTGKSVGMALTALVANEVTRNYRSVDKPSSAALLVGYRASFWFCVALVSVSLCISALGLRRIGKMGKKSD</sequence>
<dbReference type="PROSITE" id="PS50850">
    <property type="entry name" value="MFS"/>
    <property type="match status" value="1"/>
</dbReference>
<reference evidence="8" key="1">
    <citation type="submission" date="2017-02" db="EMBL/GenBank/DDBJ databases">
        <authorList>
            <person name="Tafer H."/>
            <person name="Lopandic K."/>
        </authorList>
    </citation>
    <scope>NUCLEOTIDE SEQUENCE [LARGE SCALE GENOMIC DNA]</scope>
    <source>
        <strain evidence="8">CBS 366.77</strain>
    </source>
</reference>
<keyword evidence="2 5" id="KW-0812">Transmembrane</keyword>
<dbReference type="GO" id="GO:0016020">
    <property type="term" value="C:membrane"/>
    <property type="evidence" value="ECO:0007669"/>
    <property type="project" value="UniProtKB-SubCell"/>
</dbReference>
<dbReference type="InterPro" id="IPR036259">
    <property type="entry name" value="MFS_trans_sf"/>
</dbReference>
<dbReference type="AlphaFoldDB" id="A0A3A2ZH95"/>
<evidence type="ECO:0000313" key="8">
    <source>
        <dbReference type="Proteomes" id="UP000266188"/>
    </source>
</evidence>
<protein>
    <submittedName>
        <fullName evidence="7">Major Facilitator Superfamily</fullName>
    </submittedName>
</protein>
<evidence type="ECO:0000256" key="3">
    <source>
        <dbReference type="ARBA" id="ARBA00022989"/>
    </source>
</evidence>
<dbReference type="PANTHER" id="PTHR42718">
    <property type="entry name" value="MAJOR FACILITATOR SUPERFAMILY MULTIDRUG TRANSPORTER MFSC"/>
    <property type="match status" value="1"/>
</dbReference>
<dbReference type="SUPFAM" id="SSF103473">
    <property type="entry name" value="MFS general substrate transporter"/>
    <property type="match status" value="1"/>
</dbReference>
<dbReference type="Proteomes" id="UP000266188">
    <property type="component" value="Unassembled WGS sequence"/>
</dbReference>
<keyword evidence="3 5" id="KW-1133">Transmembrane helix</keyword>
<keyword evidence="8" id="KW-1185">Reference proteome</keyword>
<dbReference type="GO" id="GO:0022857">
    <property type="term" value="F:transmembrane transporter activity"/>
    <property type="evidence" value="ECO:0007669"/>
    <property type="project" value="InterPro"/>
</dbReference>
<dbReference type="InterPro" id="IPR020846">
    <property type="entry name" value="MFS_dom"/>
</dbReference>
<feature type="domain" description="Major facilitator superfamily (MFS) profile" evidence="6">
    <location>
        <begin position="1"/>
        <end position="138"/>
    </location>
</feature>
<proteinExistence type="predicted"/>
<comment type="subcellular location">
    <subcellularLocation>
        <location evidence="1">Membrane</location>
        <topology evidence="1">Multi-pass membrane protein</topology>
    </subcellularLocation>
</comment>
<gene>
    <name evidence="7" type="ORF">PHISCL_05057</name>
</gene>
<evidence type="ECO:0000256" key="1">
    <source>
        <dbReference type="ARBA" id="ARBA00004141"/>
    </source>
</evidence>
<dbReference type="EMBL" id="MVGC01000160">
    <property type="protein sequence ID" value="RJE22589.1"/>
    <property type="molecule type" value="Genomic_DNA"/>
</dbReference>
<evidence type="ECO:0000259" key="6">
    <source>
        <dbReference type="PROSITE" id="PS50850"/>
    </source>
</evidence>
<evidence type="ECO:0000313" key="7">
    <source>
        <dbReference type="EMBL" id="RJE22589.1"/>
    </source>
</evidence>
<evidence type="ECO:0000256" key="2">
    <source>
        <dbReference type="ARBA" id="ARBA00022692"/>
    </source>
</evidence>
<keyword evidence="4 5" id="KW-0472">Membrane</keyword>
<accession>A0A3A2ZH95</accession>
<evidence type="ECO:0000256" key="5">
    <source>
        <dbReference type="SAM" id="Phobius"/>
    </source>
</evidence>
<dbReference type="Gene3D" id="1.20.1250.20">
    <property type="entry name" value="MFS general substrate transporter like domains"/>
    <property type="match status" value="1"/>
</dbReference>
<organism evidence="7 8">
    <name type="scientific">Aspergillus sclerotialis</name>
    <dbReference type="NCBI Taxonomy" id="2070753"/>
    <lineage>
        <taxon>Eukaryota</taxon>
        <taxon>Fungi</taxon>
        <taxon>Dikarya</taxon>
        <taxon>Ascomycota</taxon>
        <taxon>Pezizomycotina</taxon>
        <taxon>Eurotiomycetes</taxon>
        <taxon>Eurotiomycetidae</taxon>
        <taxon>Eurotiales</taxon>
        <taxon>Aspergillaceae</taxon>
        <taxon>Aspergillus</taxon>
        <taxon>Aspergillus subgen. Polypaecilum</taxon>
    </lineage>
</organism>
<evidence type="ECO:0000256" key="4">
    <source>
        <dbReference type="ARBA" id="ARBA00023136"/>
    </source>
</evidence>